<accession>A0A7X1AXL5</accession>
<protein>
    <submittedName>
        <fullName evidence="2">Uncharacterized protein</fullName>
    </submittedName>
</protein>
<gene>
    <name evidence="2" type="ORF">H5P30_07545</name>
</gene>
<sequence length="310" mass="34253">MNDLTNSLALLGKPYTLTKSRIGAVTKVFSQVYLCDPRALKELFDKVNEKLGQLNPSDVKFSFLISYSDKTHHDGVVGDLQNFDKIATGKQTERVVLHWAAEHLIDGHENETSITVRISNPINPLVFLQAALSKSPNDIDNLEFEMGSTCATVNGSGQIYAEEVFHSINLWVEARNKPHPFMSVHRIYGKYEWLIDQLSLSILPILVLSGACAYFHALFEEKALIALAPVLFGGFMILRDFGRGLNSKMAYWANKSKFFSVFQLTNGDDDALAKVAASSKNSCIKLGLSAAGSLILNVLAGIICFYLLKS</sequence>
<comment type="caution">
    <text evidence="2">The sequence shown here is derived from an EMBL/GenBank/DDBJ whole genome shotgun (WGS) entry which is preliminary data.</text>
</comment>
<reference evidence="2 3" key="1">
    <citation type="submission" date="2020-07" db="EMBL/GenBank/DDBJ databases">
        <authorList>
            <person name="Feng X."/>
        </authorList>
    </citation>
    <scope>NUCLEOTIDE SEQUENCE [LARGE SCALE GENOMIC DNA]</scope>
    <source>
        <strain evidence="2 3">JCM14086</strain>
    </source>
</reference>
<keyword evidence="3" id="KW-1185">Reference proteome</keyword>
<keyword evidence="1" id="KW-0472">Membrane</keyword>
<evidence type="ECO:0000313" key="2">
    <source>
        <dbReference type="EMBL" id="MBC2601629.1"/>
    </source>
</evidence>
<proteinExistence type="predicted"/>
<feature type="transmembrane region" description="Helical" evidence="1">
    <location>
        <begin position="223"/>
        <end position="241"/>
    </location>
</feature>
<name>A0A7X1AXL5_9BACT</name>
<keyword evidence="1" id="KW-0812">Transmembrane</keyword>
<keyword evidence="1" id="KW-1133">Transmembrane helix</keyword>
<evidence type="ECO:0000256" key="1">
    <source>
        <dbReference type="SAM" id="Phobius"/>
    </source>
</evidence>
<dbReference type="Proteomes" id="UP000525652">
    <property type="component" value="Unassembled WGS sequence"/>
</dbReference>
<feature type="transmembrane region" description="Helical" evidence="1">
    <location>
        <begin position="286"/>
        <end position="308"/>
    </location>
</feature>
<dbReference type="RefSeq" id="WP_185692360.1">
    <property type="nucleotide sequence ID" value="NZ_JACHVA010000058.1"/>
</dbReference>
<evidence type="ECO:0000313" key="3">
    <source>
        <dbReference type="Proteomes" id="UP000525652"/>
    </source>
</evidence>
<dbReference type="AlphaFoldDB" id="A0A7X1AXL5"/>
<dbReference type="EMBL" id="JACHVA010000058">
    <property type="protein sequence ID" value="MBC2601629.1"/>
    <property type="molecule type" value="Genomic_DNA"/>
</dbReference>
<feature type="transmembrane region" description="Helical" evidence="1">
    <location>
        <begin position="198"/>
        <end position="217"/>
    </location>
</feature>
<organism evidence="2 3">
    <name type="scientific">Puniceicoccus vermicola</name>
    <dbReference type="NCBI Taxonomy" id="388746"/>
    <lineage>
        <taxon>Bacteria</taxon>
        <taxon>Pseudomonadati</taxon>
        <taxon>Verrucomicrobiota</taxon>
        <taxon>Opitutia</taxon>
        <taxon>Puniceicoccales</taxon>
        <taxon>Puniceicoccaceae</taxon>
        <taxon>Puniceicoccus</taxon>
    </lineage>
</organism>